<keyword evidence="1" id="KW-0812">Transmembrane</keyword>
<feature type="transmembrane region" description="Helical" evidence="1">
    <location>
        <begin position="78"/>
        <end position="96"/>
    </location>
</feature>
<evidence type="ECO:0000256" key="1">
    <source>
        <dbReference type="SAM" id="Phobius"/>
    </source>
</evidence>
<feature type="transmembrane region" description="Helical" evidence="1">
    <location>
        <begin position="127"/>
        <end position="151"/>
    </location>
</feature>
<keyword evidence="1" id="KW-1133">Transmembrane helix</keyword>
<dbReference type="InterPro" id="IPR025461">
    <property type="entry name" value="ABA4-like"/>
</dbReference>
<dbReference type="EMBL" id="HBEW01005168">
    <property type="protein sequence ID" value="CAD8583344.1"/>
    <property type="molecule type" value="Transcribed_RNA"/>
</dbReference>
<dbReference type="PANTHER" id="PTHR34543:SF1">
    <property type="entry name" value="PROTEIN ABA DEFICIENT 4, CHLOROPLASTIC"/>
    <property type="match status" value="1"/>
</dbReference>
<dbReference type="Pfam" id="PF14108">
    <property type="entry name" value="ABA4-like"/>
    <property type="match status" value="1"/>
</dbReference>
<sequence>MSMSMSMSVGRRALTTTRTVRANTSPMRGAVRAMSGVDEFAWCATTVYTLACVVGCKVAATPSWGEASARAHARVASLWMFAPVCALYGFLLYRSWTPDTLSLMLPGSLSEGLATGRVQFVPTLSSIMTLLSARATATSAWAHLLCVNIFVARHVALKTRERMLRDGCAPPIAHTLVLTTLAGPLGLLSYVFTAACYDFCRAALFADVEAAAPTQG</sequence>
<protein>
    <submittedName>
        <fullName evidence="2">Uncharacterized protein</fullName>
    </submittedName>
</protein>
<keyword evidence="1" id="KW-0472">Membrane</keyword>
<dbReference type="PANTHER" id="PTHR34543">
    <property type="entry name" value="PROTEIN ABA DEFICIENT 4, CHLOROPLASTIC"/>
    <property type="match status" value="1"/>
</dbReference>
<organism evidence="2">
    <name type="scientific">Ostreococcus mediterraneus</name>
    <dbReference type="NCBI Taxonomy" id="1486918"/>
    <lineage>
        <taxon>Eukaryota</taxon>
        <taxon>Viridiplantae</taxon>
        <taxon>Chlorophyta</taxon>
        <taxon>Mamiellophyceae</taxon>
        <taxon>Mamiellales</taxon>
        <taxon>Bathycoccaceae</taxon>
        <taxon>Ostreococcus</taxon>
    </lineage>
</organism>
<feature type="transmembrane region" description="Helical" evidence="1">
    <location>
        <begin position="172"/>
        <end position="192"/>
    </location>
</feature>
<accession>A0A7S0KJC2</accession>
<dbReference type="AlphaFoldDB" id="A0A7S0KJC2"/>
<gene>
    <name evidence="2" type="ORF">OMED0929_LOCUS4337</name>
</gene>
<reference evidence="2" key="1">
    <citation type="submission" date="2021-01" db="EMBL/GenBank/DDBJ databases">
        <authorList>
            <person name="Corre E."/>
            <person name="Pelletier E."/>
            <person name="Niang G."/>
            <person name="Scheremetjew M."/>
            <person name="Finn R."/>
            <person name="Kale V."/>
            <person name="Holt S."/>
            <person name="Cochrane G."/>
            <person name="Meng A."/>
            <person name="Brown T."/>
            <person name="Cohen L."/>
        </authorList>
    </citation>
    <scope>NUCLEOTIDE SEQUENCE</scope>
    <source>
        <strain evidence="2">Clade-D-RCC2572</strain>
    </source>
</reference>
<evidence type="ECO:0000313" key="2">
    <source>
        <dbReference type="EMBL" id="CAD8583344.1"/>
    </source>
</evidence>
<proteinExistence type="predicted"/>
<name>A0A7S0KJC2_9CHLO</name>